<organism evidence="2 3">
    <name type="scientific">Macrolepiota fuliginosa MF-IS2</name>
    <dbReference type="NCBI Taxonomy" id="1400762"/>
    <lineage>
        <taxon>Eukaryota</taxon>
        <taxon>Fungi</taxon>
        <taxon>Dikarya</taxon>
        <taxon>Basidiomycota</taxon>
        <taxon>Agaricomycotina</taxon>
        <taxon>Agaricomycetes</taxon>
        <taxon>Agaricomycetidae</taxon>
        <taxon>Agaricales</taxon>
        <taxon>Agaricineae</taxon>
        <taxon>Agaricaceae</taxon>
        <taxon>Macrolepiota</taxon>
    </lineage>
</organism>
<reference evidence="2" key="1">
    <citation type="submission" date="2020-11" db="EMBL/GenBank/DDBJ databases">
        <authorList>
            <consortium name="DOE Joint Genome Institute"/>
            <person name="Ahrendt S."/>
            <person name="Riley R."/>
            <person name="Andreopoulos W."/>
            <person name="Labutti K."/>
            <person name="Pangilinan J."/>
            <person name="Ruiz-Duenas F.J."/>
            <person name="Barrasa J.M."/>
            <person name="Sanchez-Garcia M."/>
            <person name="Camarero S."/>
            <person name="Miyauchi S."/>
            <person name="Serrano A."/>
            <person name="Linde D."/>
            <person name="Babiker R."/>
            <person name="Drula E."/>
            <person name="Ayuso-Fernandez I."/>
            <person name="Pacheco R."/>
            <person name="Padilla G."/>
            <person name="Ferreira P."/>
            <person name="Barriuso J."/>
            <person name="Kellner H."/>
            <person name="Castanera R."/>
            <person name="Alfaro M."/>
            <person name="Ramirez L."/>
            <person name="Pisabarro A.G."/>
            <person name="Kuo A."/>
            <person name="Tritt A."/>
            <person name="Lipzen A."/>
            <person name="He G."/>
            <person name="Yan M."/>
            <person name="Ng V."/>
            <person name="Cullen D."/>
            <person name="Martin F."/>
            <person name="Rosso M.-N."/>
            <person name="Henrissat B."/>
            <person name="Hibbett D."/>
            <person name="Martinez A.T."/>
            <person name="Grigoriev I.V."/>
        </authorList>
    </citation>
    <scope>NUCLEOTIDE SEQUENCE</scope>
    <source>
        <strain evidence="2">MF-IS2</strain>
    </source>
</reference>
<feature type="compositionally biased region" description="Polar residues" evidence="1">
    <location>
        <begin position="48"/>
        <end position="65"/>
    </location>
</feature>
<proteinExistence type="predicted"/>
<feature type="compositionally biased region" description="Basic residues" evidence="1">
    <location>
        <begin position="81"/>
        <end position="99"/>
    </location>
</feature>
<feature type="compositionally biased region" description="Polar residues" evidence="1">
    <location>
        <begin position="1"/>
        <end position="22"/>
    </location>
</feature>
<feature type="compositionally biased region" description="Basic and acidic residues" evidence="1">
    <location>
        <begin position="165"/>
        <end position="190"/>
    </location>
</feature>
<keyword evidence="3" id="KW-1185">Reference proteome</keyword>
<protein>
    <submittedName>
        <fullName evidence="2">Uncharacterized protein</fullName>
    </submittedName>
</protein>
<name>A0A9P6C3H0_9AGAR</name>
<evidence type="ECO:0000313" key="2">
    <source>
        <dbReference type="EMBL" id="KAF9450067.1"/>
    </source>
</evidence>
<comment type="caution">
    <text evidence="2">The sequence shown here is derived from an EMBL/GenBank/DDBJ whole genome shotgun (WGS) entry which is preliminary data.</text>
</comment>
<feature type="compositionally biased region" description="Polar residues" evidence="1">
    <location>
        <begin position="147"/>
        <end position="164"/>
    </location>
</feature>
<feature type="compositionally biased region" description="Basic residues" evidence="1">
    <location>
        <begin position="191"/>
        <end position="207"/>
    </location>
</feature>
<gene>
    <name evidence="2" type="ORF">P691DRAFT_789912</name>
</gene>
<evidence type="ECO:0000313" key="3">
    <source>
        <dbReference type="Proteomes" id="UP000807342"/>
    </source>
</evidence>
<evidence type="ECO:0000256" key="1">
    <source>
        <dbReference type="SAM" id="MobiDB-lite"/>
    </source>
</evidence>
<sequence length="207" mass="23294">MNDTNTTQIRNNTNHTAHSYSSRGKAPNAGTKSNATVIRKKQTRKEIQTPTSGQNPDSHKQSLTAETIPGKVHTLQQQPHRIQKTLRRALKAKTKRNHKKDPPLNSTTETQDAQYPLSSANKTNIDENDTTKGRPVNQQKKGVGSLDTRSPPNKKTTQHATHNMSDPKHESTTRTGKEQQRSKRTQGEGKLKKKGDRRCPVRKRKQD</sequence>
<dbReference type="EMBL" id="MU151113">
    <property type="protein sequence ID" value="KAF9450067.1"/>
    <property type="molecule type" value="Genomic_DNA"/>
</dbReference>
<accession>A0A9P6C3H0</accession>
<feature type="region of interest" description="Disordered" evidence="1">
    <location>
        <begin position="1"/>
        <end position="207"/>
    </location>
</feature>
<feature type="compositionally biased region" description="Polar residues" evidence="1">
    <location>
        <begin position="104"/>
        <end position="123"/>
    </location>
</feature>
<dbReference type="AlphaFoldDB" id="A0A9P6C3H0"/>
<dbReference type="Proteomes" id="UP000807342">
    <property type="component" value="Unassembled WGS sequence"/>
</dbReference>